<proteinExistence type="predicted"/>
<evidence type="ECO:0000313" key="2">
    <source>
        <dbReference type="Proteomes" id="UP000324222"/>
    </source>
</evidence>
<protein>
    <submittedName>
        <fullName evidence="1">Coatomer subunit beta</fullName>
    </submittedName>
</protein>
<accession>A0A5B7J478</accession>
<organism evidence="1 2">
    <name type="scientific">Portunus trituberculatus</name>
    <name type="common">Swimming crab</name>
    <name type="synonym">Neptunus trituberculatus</name>
    <dbReference type="NCBI Taxonomy" id="210409"/>
    <lineage>
        <taxon>Eukaryota</taxon>
        <taxon>Metazoa</taxon>
        <taxon>Ecdysozoa</taxon>
        <taxon>Arthropoda</taxon>
        <taxon>Crustacea</taxon>
        <taxon>Multicrustacea</taxon>
        <taxon>Malacostraca</taxon>
        <taxon>Eumalacostraca</taxon>
        <taxon>Eucarida</taxon>
        <taxon>Decapoda</taxon>
        <taxon>Pleocyemata</taxon>
        <taxon>Brachyura</taxon>
        <taxon>Eubrachyura</taxon>
        <taxon>Portunoidea</taxon>
        <taxon>Portunidae</taxon>
        <taxon>Portuninae</taxon>
        <taxon>Portunus</taxon>
    </lineage>
</organism>
<comment type="caution">
    <text evidence="1">The sequence shown here is derived from an EMBL/GenBank/DDBJ whole genome shotgun (WGS) entry which is preliminary data.</text>
</comment>
<dbReference type="Proteomes" id="UP000324222">
    <property type="component" value="Unassembled WGS sequence"/>
</dbReference>
<gene>
    <name evidence="1" type="primary">beta'COP</name>
    <name evidence="1" type="ORF">E2C01_082600</name>
</gene>
<dbReference type="EMBL" id="VSRR010075401">
    <property type="protein sequence ID" value="MPC87728.1"/>
    <property type="molecule type" value="Genomic_DNA"/>
</dbReference>
<sequence length="73" mass="8027">MPSEVSRVVEVWKQSAGEKIAQTLADPSQYDNLFPGIKDAMKTQQYLEKSTKPIPAASTSSVPVRTCCFHDSP</sequence>
<name>A0A5B7J478_PORTR</name>
<dbReference type="AlphaFoldDB" id="A0A5B7J478"/>
<evidence type="ECO:0000313" key="1">
    <source>
        <dbReference type="EMBL" id="MPC87728.1"/>
    </source>
</evidence>
<dbReference type="OrthoDB" id="2150324at2759"/>
<keyword evidence="2" id="KW-1185">Reference proteome</keyword>
<reference evidence="1 2" key="1">
    <citation type="submission" date="2019-05" db="EMBL/GenBank/DDBJ databases">
        <title>Another draft genome of Portunus trituberculatus and its Hox gene families provides insights of decapod evolution.</title>
        <authorList>
            <person name="Jeong J.-H."/>
            <person name="Song I."/>
            <person name="Kim S."/>
            <person name="Choi T."/>
            <person name="Kim D."/>
            <person name="Ryu S."/>
            <person name="Kim W."/>
        </authorList>
    </citation>
    <scope>NUCLEOTIDE SEQUENCE [LARGE SCALE GENOMIC DNA]</scope>
    <source>
        <tissue evidence="1">Muscle</tissue>
    </source>
</reference>